<reference evidence="4" key="1">
    <citation type="submission" date="2017-02" db="EMBL/GenBank/DDBJ databases">
        <authorList>
            <person name="Varghese N."/>
            <person name="Submissions S."/>
        </authorList>
    </citation>
    <scope>NUCLEOTIDE SEQUENCE [LARGE SCALE GENOMIC DNA]</scope>
    <source>
        <strain evidence="4">UM2</strain>
    </source>
</reference>
<dbReference type="OrthoDB" id="9796461at2"/>
<organism evidence="3 4">
    <name type="scientific">Rhizorhabdus histidinilytica</name>
    <dbReference type="NCBI Taxonomy" id="439228"/>
    <lineage>
        <taxon>Bacteria</taxon>
        <taxon>Pseudomonadati</taxon>
        <taxon>Pseudomonadota</taxon>
        <taxon>Alphaproteobacteria</taxon>
        <taxon>Sphingomonadales</taxon>
        <taxon>Sphingomonadaceae</taxon>
        <taxon>Rhizorhabdus</taxon>
    </lineage>
</organism>
<keyword evidence="1" id="KW-0812">Transmembrane</keyword>
<keyword evidence="1" id="KW-1133">Transmembrane helix</keyword>
<dbReference type="InterPro" id="IPR002656">
    <property type="entry name" value="Acyl_transf_3_dom"/>
</dbReference>
<dbReference type="GO" id="GO:0016747">
    <property type="term" value="F:acyltransferase activity, transferring groups other than amino-acyl groups"/>
    <property type="evidence" value="ECO:0007669"/>
    <property type="project" value="InterPro"/>
</dbReference>
<dbReference type="Proteomes" id="UP000189818">
    <property type="component" value="Unassembled WGS sequence"/>
</dbReference>
<feature type="transmembrane region" description="Helical" evidence="1">
    <location>
        <begin position="199"/>
        <end position="222"/>
    </location>
</feature>
<name>A0A1T5EW08_9SPHN</name>
<dbReference type="STRING" id="439228.SAMN06295920_107252"/>
<proteinExistence type="predicted"/>
<keyword evidence="3" id="KW-0808">Transferase</keyword>
<dbReference type="InterPro" id="IPR050879">
    <property type="entry name" value="Acyltransferase_3"/>
</dbReference>
<keyword evidence="3" id="KW-0378">Hydrolase</keyword>
<feature type="transmembrane region" description="Helical" evidence="1">
    <location>
        <begin position="169"/>
        <end position="187"/>
    </location>
</feature>
<feature type="transmembrane region" description="Helical" evidence="1">
    <location>
        <begin position="46"/>
        <end position="64"/>
    </location>
</feature>
<evidence type="ECO:0000313" key="4">
    <source>
        <dbReference type="Proteomes" id="UP000189818"/>
    </source>
</evidence>
<evidence type="ECO:0000313" key="3">
    <source>
        <dbReference type="EMBL" id="SKB87900.1"/>
    </source>
</evidence>
<dbReference type="AlphaFoldDB" id="A0A1T5EW08"/>
<feature type="transmembrane region" description="Helical" evidence="1">
    <location>
        <begin position="85"/>
        <end position="109"/>
    </location>
</feature>
<protein>
    <submittedName>
        <fullName evidence="3">Peptidoglycan/LPS O-acetylase OafA/YrhL, contains acyltransferase and SGNH-hydrolase domains</fullName>
    </submittedName>
</protein>
<dbReference type="RefSeq" id="WP_079649336.1">
    <property type="nucleotide sequence ID" value="NZ_FUYM01000007.1"/>
</dbReference>
<dbReference type="PANTHER" id="PTHR23028:SF53">
    <property type="entry name" value="ACYL_TRANSF_3 DOMAIN-CONTAINING PROTEIN"/>
    <property type="match status" value="1"/>
</dbReference>
<evidence type="ECO:0000259" key="2">
    <source>
        <dbReference type="Pfam" id="PF01757"/>
    </source>
</evidence>
<keyword evidence="4" id="KW-1185">Reference proteome</keyword>
<keyword evidence="1" id="KW-0472">Membrane</keyword>
<feature type="transmembrane region" description="Helical" evidence="1">
    <location>
        <begin position="314"/>
        <end position="337"/>
    </location>
</feature>
<dbReference type="GO" id="GO:0016787">
    <property type="term" value="F:hydrolase activity"/>
    <property type="evidence" value="ECO:0007669"/>
    <property type="project" value="UniProtKB-KW"/>
</dbReference>
<feature type="transmembrane region" description="Helical" evidence="1">
    <location>
        <begin position="231"/>
        <end position="248"/>
    </location>
</feature>
<gene>
    <name evidence="3" type="ORF">SAMN06295920_107252</name>
</gene>
<feature type="domain" description="Acyltransferase 3" evidence="2">
    <location>
        <begin position="13"/>
        <end position="334"/>
    </location>
</feature>
<feature type="transmembrane region" description="Helical" evidence="1">
    <location>
        <begin position="290"/>
        <end position="308"/>
    </location>
</feature>
<dbReference type="GO" id="GO:0000271">
    <property type="term" value="P:polysaccharide biosynthetic process"/>
    <property type="evidence" value="ECO:0007669"/>
    <property type="project" value="TreeGrafter"/>
</dbReference>
<keyword evidence="3" id="KW-0012">Acyltransferase</keyword>
<feature type="transmembrane region" description="Helical" evidence="1">
    <location>
        <begin position="140"/>
        <end position="162"/>
    </location>
</feature>
<dbReference type="GO" id="GO:0016020">
    <property type="term" value="C:membrane"/>
    <property type="evidence" value="ECO:0007669"/>
    <property type="project" value="TreeGrafter"/>
</dbReference>
<dbReference type="EMBL" id="FUYM01000007">
    <property type="protein sequence ID" value="SKB87900.1"/>
    <property type="molecule type" value="Genomic_DNA"/>
</dbReference>
<evidence type="ECO:0000256" key="1">
    <source>
        <dbReference type="SAM" id="Phobius"/>
    </source>
</evidence>
<sequence>MQVRHELRPLTSARGIAAWYVVLYHIRERAVGSLPPALIDFLAKGYLAVDFFFVLSGFVIWLNYGRLLGEHGARAVPHFLWRRLARIYPLHLLILLAAVAFAAVCVATGRGMPQGYAWDTLPFHLLLMQNWGFLPLGWNVPAWSISCELGAYLLFPLLIAAVDWQRTPTLVLLALLALLMAGLHGLFSVMGQPLLGNEIAQLGLARCLFEFGMGTLVAALWLRWREAPRRPATIAALLSVIGIAARLAGAPETLALPFVFVTLLLFLALTSEGPTPLKGRVIHWFGEISYATYLAHSLLFLLFKILFVQDAGDVPLPLLGLFLLIVLAASAALYHGFELPAQKWMNRHGPKRPVEP</sequence>
<accession>A0A1T5EW08</accession>
<feature type="transmembrane region" description="Helical" evidence="1">
    <location>
        <begin position="254"/>
        <end position="270"/>
    </location>
</feature>
<dbReference type="Pfam" id="PF01757">
    <property type="entry name" value="Acyl_transf_3"/>
    <property type="match status" value="1"/>
</dbReference>
<dbReference type="PANTHER" id="PTHR23028">
    <property type="entry name" value="ACETYLTRANSFERASE"/>
    <property type="match status" value="1"/>
</dbReference>